<dbReference type="RefSeq" id="WP_184153974.1">
    <property type="nucleotide sequence ID" value="NZ_JACHKA010000001.1"/>
</dbReference>
<evidence type="ECO:0000313" key="2">
    <source>
        <dbReference type="Proteomes" id="UP001138540"/>
    </source>
</evidence>
<dbReference type="Gene3D" id="3.90.1200.10">
    <property type="match status" value="1"/>
</dbReference>
<sequence>MRDSQSQQAVIDFLSRPGVLAPGRPERIDTHGAILFLAGDRVFKLKRAVRYSYLDFSTIEKRRRVCEAELRLNRRTAPDLYLEVRSVNAQADGRLGFEPGTPVDWLVVMRRFEAEDLLESVAARGGLTAPLTRLLADRIAAFHREAEVAIVPDGAARVRAIIEGNRASMADCDAAVLPLEDCARLLQRSLAALEGLVPCLDARGRNGHVRHCHGDLHLANICLWRGEPTLFDCLEFSTDLATTDVLYDLAFLVMDMWEKGLHAQASLLFNRYLDLTGEEDAIAAIPLFLSMRAAIRAHVSAVAAQTQGDAAGAEGKRRSAGAYLRAALAFLDQPSPMLVAVGGFSGTGKSTLAGALAPGLGGAPGARWLRTDVLRKRLAGLAPEEHLPAAAYTPEQSARVYETLGESAGASLAAGRSVIVDGVFASPEERAAIRAVAAAHGLPFIGLWLEAPAALLMDRVSARHGDASDADARVVSLQLQYDLGDLSDWRRIDASGAPEDVARRAMSALEEDQRSWP</sequence>
<dbReference type="InterPro" id="IPR027417">
    <property type="entry name" value="P-loop_NTPase"/>
</dbReference>
<keyword evidence="2" id="KW-1185">Reference proteome</keyword>
<reference evidence="1 2" key="1">
    <citation type="submission" date="2020-08" db="EMBL/GenBank/DDBJ databases">
        <title>Exploring microbial biodiversity for novel pathways involved in the catabolism of aromatic compounds derived from lignin.</title>
        <authorList>
            <person name="Elkins J."/>
        </authorList>
    </citation>
    <scope>NUCLEOTIDE SEQUENCE [LARGE SCALE GENOMIC DNA]</scope>
    <source>
        <strain evidence="1 2">B1D3A</strain>
    </source>
</reference>
<name>A0ABR6NGN2_9SPHN</name>
<dbReference type="InterPro" id="IPR052732">
    <property type="entry name" value="Cell-binding_unc_protein"/>
</dbReference>
<proteinExistence type="predicted"/>
<dbReference type="Pfam" id="PF13671">
    <property type="entry name" value="AAA_33"/>
    <property type="match status" value="1"/>
</dbReference>
<evidence type="ECO:0008006" key="3">
    <source>
        <dbReference type="Google" id="ProtNLM"/>
    </source>
</evidence>
<dbReference type="PANTHER" id="PTHR43883">
    <property type="entry name" value="SLR0207 PROTEIN"/>
    <property type="match status" value="1"/>
</dbReference>
<dbReference type="Proteomes" id="UP001138540">
    <property type="component" value="Unassembled WGS sequence"/>
</dbReference>
<dbReference type="EMBL" id="JACHKA010000001">
    <property type="protein sequence ID" value="MBB5986445.1"/>
    <property type="molecule type" value="Genomic_DNA"/>
</dbReference>
<gene>
    <name evidence="1" type="ORF">HNP60_002419</name>
</gene>
<dbReference type="PANTHER" id="PTHR43883:SF1">
    <property type="entry name" value="GLUCONOKINASE"/>
    <property type="match status" value="1"/>
</dbReference>
<dbReference type="SUPFAM" id="SSF56112">
    <property type="entry name" value="Protein kinase-like (PK-like)"/>
    <property type="match status" value="1"/>
</dbReference>
<comment type="caution">
    <text evidence="1">The sequence shown here is derived from an EMBL/GenBank/DDBJ whole genome shotgun (WGS) entry which is preliminary data.</text>
</comment>
<accession>A0ABR6NGN2</accession>
<protein>
    <recommendedName>
        <fullName evidence="3">Aminoglycoside phosphotransferase domain-containing protein</fullName>
    </recommendedName>
</protein>
<dbReference type="Gene3D" id="3.40.50.300">
    <property type="entry name" value="P-loop containing nucleotide triphosphate hydrolases"/>
    <property type="match status" value="1"/>
</dbReference>
<dbReference type="InterPro" id="IPR011009">
    <property type="entry name" value="Kinase-like_dom_sf"/>
</dbReference>
<dbReference type="SUPFAM" id="SSF52540">
    <property type="entry name" value="P-loop containing nucleoside triphosphate hydrolases"/>
    <property type="match status" value="1"/>
</dbReference>
<organism evidence="1 2">
    <name type="scientific">Sphingobium lignivorans</name>
    <dbReference type="NCBI Taxonomy" id="2735886"/>
    <lineage>
        <taxon>Bacteria</taxon>
        <taxon>Pseudomonadati</taxon>
        <taxon>Pseudomonadota</taxon>
        <taxon>Alphaproteobacteria</taxon>
        <taxon>Sphingomonadales</taxon>
        <taxon>Sphingomonadaceae</taxon>
        <taxon>Sphingobium</taxon>
    </lineage>
</organism>
<evidence type="ECO:0000313" key="1">
    <source>
        <dbReference type="EMBL" id="MBB5986445.1"/>
    </source>
</evidence>